<accession>A0A9W6F636</accession>
<dbReference type="EMBL" id="BRXU01000017">
    <property type="protein sequence ID" value="GLC57091.1"/>
    <property type="molecule type" value="Genomic_DNA"/>
</dbReference>
<feature type="compositionally biased region" description="Basic residues" evidence="1">
    <location>
        <begin position="281"/>
        <end position="291"/>
    </location>
</feature>
<sequence length="291" mass="30940">MDARSYKNIGWAKVKLTRDVLKLGYNVHLSDLDISYLKPIHLARKEVFSWSRGAADGSMMQEEWVHQDDPDKPATRRPIYIANTGVVFLRANSRTVGFMESLLKYEGADTQDQYVATLVAYASWAPCVDEASCLAARKRGLAAVQLHPAQFAGSNCLPEQGYSPCATRRLYVHAVCRVTSVTKEAFLRYTKAMFIGGGGGGGGGSAASVDASQAPAWLDPLVLGQQDNAAIAASGLPCPPSQQRAWSGWMDAVNGVGGGGGAGAATKAPGGEDKAGAKEKKVVRHRKLVGS</sequence>
<evidence type="ECO:0000259" key="2">
    <source>
        <dbReference type="Pfam" id="PF03407"/>
    </source>
</evidence>
<keyword evidence="4" id="KW-1185">Reference proteome</keyword>
<name>A0A9W6F636_9CHLO</name>
<feature type="compositionally biased region" description="Basic and acidic residues" evidence="1">
    <location>
        <begin position="270"/>
        <end position="280"/>
    </location>
</feature>
<dbReference type="InterPro" id="IPR005069">
    <property type="entry name" value="Nucl-diP-sugar_transferase"/>
</dbReference>
<protein>
    <recommendedName>
        <fullName evidence="2">Nucleotide-diphospho-sugar transferase domain-containing protein</fullName>
    </recommendedName>
</protein>
<comment type="caution">
    <text evidence="3">The sequence shown here is derived from an EMBL/GenBank/DDBJ whole genome shotgun (WGS) entry which is preliminary data.</text>
</comment>
<dbReference type="AlphaFoldDB" id="A0A9W6F636"/>
<dbReference type="Proteomes" id="UP001165080">
    <property type="component" value="Unassembled WGS sequence"/>
</dbReference>
<proteinExistence type="predicted"/>
<gene>
    <name evidence="3" type="primary">PLEST003248</name>
    <name evidence="3" type="ORF">PLESTB_001182500</name>
</gene>
<organism evidence="3 4">
    <name type="scientific">Pleodorina starrii</name>
    <dbReference type="NCBI Taxonomy" id="330485"/>
    <lineage>
        <taxon>Eukaryota</taxon>
        <taxon>Viridiplantae</taxon>
        <taxon>Chlorophyta</taxon>
        <taxon>core chlorophytes</taxon>
        <taxon>Chlorophyceae</taxon>
        <taxon>CS clade</taxon>
        <taxon>Chlamydomonadales</taxon>
        <taxon>Volvocaceae</taxon>
        <taxon>Pleodorina</taxon>
    </lineage>
</organism>
<evidence type="ECO:0000256" key="1">
    <source>
        <dbReference type="SAM" id="MobiDB-lite"/>
    </source>
</evidence>
<feature type="domain" description="Nucleotide-diphospho-sugar transferase" evidence="2">
    <location>
        <begin position="4"/>
        <end position="185"/>
    </location>
</feature>
<dbReference type="OrthoDB" id="526787at2759"/>
<feature type="region of interest" description="Disordered" evidence="1">
    <location>
        <begin position="260"/>
        <end position="291"/>
    </location>
</feature>
<evidence type="ECO:0000313" key="3">
    <source>
        <dbReference type="EMBL" id="GLC57091.1"/>
    </source>
</evidence>
<reference evidence="3 4" key="1">
    <citation type="journal article" date="2023" name="Commun. Biol.">
        <title>Reorganization of the ancestral sex-determining regions during the evolution of trioecy in Pleodorina starrii.</title>
        <authorList>
            <person name="Takahashi K."/>
            <person name="Suzuki S."/>
            <person name="Kawai-Toyooka H."/>
            <person name="Yamamoto K."/>
            <person name="Hamaji T."/>
            <person name="Ootsuki R."/>
            <person name="Yamaguchi H."/>
            <person name="Kawachi M."/>
            <person name="Higashiyama T."/>
            <person name="Nozaki H."/>
        </authorList>
    </citation>
    <scope>NUCLEOTIDE SEQUENCE [LARGE SCALE GENOMIC DNA]</scope>
    <source>
        <strain evidence="3 4">NIES-4479</strain>
    </source>
</reference>
<dbReference type="Pfam" id="PF03407">
    <property type="entry name" value="Nucleotid_trans"/>
    <property type="match status" value="1"/>
</dbReference>
<evidence type="ECO:0000313" key="4">
    <source>
        <dbReference type="Proteomes" id="UP001165080"/>
    </source>
</evidence>